<dbReference type="EMBL" id="PJQD01000085">
    <property type="protein sequence ID" value="POY71328.1"/>
    <property type="molecule type" value="Genomic_DNA"/>
</dbReference>
<dbReference type="PANTHER" id="PTHR12595:SF0">
    <property type="entry name" value="ADENYLATE KINASE ISOENZYME 6"/>
    <property type="match status" value="1"/>
</dbReference>
<evidence type="ECO:0000313" key="12">
    <source>
        <dbReference type="Proteomes" id="UP000237144"/>
    </source>
</evidence>
<dbReference type="GO" id="GO:0005737">
    <property type="term" value="C:cytoplasm"/>
    <property type="evidence" value="ECO:0007669"/>
    <property type="project" value="UniProtKB-SubCell"/>
</dbReference>
<keyword evidence="5 10" id="KW-0808">Transferase</keyword>
<comment type="catalytic activity">
    <reaction evidence="10">
        <text>ATP + H2O = ADP + phosphate + H(+)</text>
        <dbReference type="Rhea" id="RHEA:13065"/>
        <dbReference type="ChEBI" id="CHEBI:15377"/>
        <dbReference type="ChEBI" id="CHEBI:15378"/>
        <dbReference type="ChEBI" id="CHEBI:30616"/>
        <dbReference type="ChEBI" id="CHEBI:43474"/>
        <dbReference type="ChEBI" id="CHEBI:456216"/>
    </reaction>
</comment>
<evidence type="ECO:0000313" key="11">
    <source>
        <dbReference type="EMBL" id="POY71328.1"/>
    </source>
</evidence>
<dbReference type="GO" id="GO:0006364">
    <property type="term" value="P:rRNA processing"/>
    <property type="evidence" value="ECO:0007669"/>
    <property type="project" value="UniProtKB-KW"/>
</dbReference>
<keyword evidence="8 10" id="KW-0067">ATP-binding</keyword>
<dbReference type="FunFam" id="3.40.50.300:FF:000372">
    <property type="entry name" value="Adenylate kinase isoenzyme 6 homolog"/>
    <property type="match status" value="1"/>
</dbReference>
<protein>
    <recommendedName>
        <fullName evidence="10">Adenylate kinase isoenzyme 6 homolog</fullName>
        <shortName evidence="10">AK6</shortName>
        <ecNumber evidence="10">2.7.4.3</ecNumber>
    </recommendedName>
    <alternativeName>
        <fullName evidence="10">Dual activity adenylate kinase/ATPase</fullName>
        <shortName evidence="10">AK/ATPase</shortName>
    </alternativeName>
</protein>
<dbReference type="InterPro" id="IPR027417">
    <property type="entry name" value="P-loop_NTPase"/>
</dbReference>
<proteinExistence type="inferred from homology"/>
<dbReference type="GO" id="GO:0016887">
    <property type="term" value="F:ATP hydrolysis activity"/>
    <property type="evidence" value="ECO:0007669"/>
    <property type="project" value="UniProtKB-UniRule"/>
</dbReference>
<organism evidence="11 12">
    <name type="scientific">Rhodotorula taiwanensis</name>
    <dbReference type="NCBI Taxonomy" id="741276"/>
    <lineage>
        <taxon>Eukaryota</taxon>
        <taxon>Fungi</taxon>
        <taxon>Dikarya</taxon>
        <taxon>Basidiomycota</taxon>
        <taxon>Pucciniomycotina</taxon>
        <taxon>Microbotryomycetes</taxon>
        <taxon>Sporidiobolales</taxon>
        <taxon>Sporidiobolaceae</taxon>
        <taxon>Rhodotorula</taxon>
    </lineage>
</organism>
<feature type="binding site" evidence="10">
    <location>
        <position position="20"/>
    </location>
    <ligand>
        <name>ATP</name>
        <dbReference type="ChEBI" id="CHEBI:30616"/>
    </ligand>
</feature>
<dbReference type="GO" id="GO:0004017">
    <property type="term" value="F:AMP kinase activity"/>
    <property type="evidence" value="ECO:0007669"/>
    <property type="project" value="UniProtKB-UniRule"/>
</dbReference>
<evidence type="ECO:0000256" key="1">
    <source>
        <dbReference type="ARBA" id="ARBA00000582"/>
    </source>
</evidence>
<accession>A0A2S5B3G4</accession>
<dbReference type="SUPFAM" id="SSF52540">
    <property type="entry name" value="P-loop containing nucleoside triphosphate hydrolases"/>
    <property type="match status" value="1"/>
</dbReference>
<feature type="region of interest" description="LID" evidence="10">
    <location>
        <begin position="120"/>
        <end position="130"/>
    </location>
</feature>
<dbReference type="STRING" id="741276.A0A2S5B3G4"/>
<keyword evidence="7 10" id="KW-0418">Kinase</keyword>
<dbReference type="EC" id="2.7.4.3" evidence="10"/>
<comment type="similarity">
    <text evidence="10">Belongs to the adenylate kinase family. AK6 subfamily.</text>
</comment>
<dbReference type="GO" id="GO:0005634">
    <property type="term" value="C:nucleus"/>
    <property type="evidence" value="ECO:0007669"/>
    <property type="project" value="UniProtKB-SubCell"/>
</dbReference>
<name>A0A2S5B3G4_9BASI</name>
<feature type="binding site" evidence="10">
    <location>
        <position position="16"/>
    </location>
    <ligand>
        <name>ATP</name>
        <dbReference type="ChEBI" id="CHEBI:30616"/>
    </ligand>
</feature>
<evidence type="ECO:0000256" key="7">
    <source>
        <dbReference type="ARBA" id="ARBA00022777"/>
    </source>
</evidence>
<dbReference type="HAMAP" id="MF_00039">
    <property type="entry name" value="Adenylate_kinase_AK6"/>
    <property type="match status" value="1"/>
</dbReference>
<evidence type="ECO:0000256" key="2">
    <source>
        <dbReference type="ARBA" id="ARBA00022490"/>
    </source>
</evidence>
<evidence type="ECO:0000256" key="6">
    <source>
        <dbReference type="ARBA" id="ARBA00022741"/>
    </source>
</evidence>
<evidence type="ECO:0000256" key="4">
    <source>
        <dbReference type="ARBA" id="ARBA00022552"/>
    </source>
</evidence>
<evidence type="ECO:0000256" key="8">
    <source>
        <dbReference type="ARBA" id="ARBA00022840"/>
    </source>
</evidence>
<keyword evidence="3 10" id="KW-0690">Ribosome biogenesis</keyword>
<reference evidence="11 12" key="1">
    <citation type="journal article" date="2018" name="Front. Microbiol.">
        <title>Prospects for Fungal Bioremediation of Acidic Radioactive Waste Sites: Characterization and Genome Sequence of Rhodotorula taiwanensis MD1149.</title>
        <authorList>
            <person name="Tkavc R."/>
            <person name="Matrosova V.Y."/>
            <person name="Grichenko O.E."/>
            <person name="Gostincar C."/>
            <person name="Volpe R.P."/>
            <person name="Klimenkova P."/>
            <person name="Gaidamakova E.K."/>
            <person name="Zhou C.E."/>
            <person name="Stewart B.J."/>
            <person name="Lyman M.G."/>
            <person name="Malfatti S.A."/>
            <person name="Rubinfeld B."/>
            <person name="Courtot M."/>
            <person name="Singh J."/>
            <person name="Dalgard C.L."/>
            <person name="Hamilton T."/>
            <person name="Frey K.G."/>
            <person name="Gunde-Cimerman N."/>
            <person name="Dugan L."/>
            <person name="Daly M.J."/>
        </authorList>
    </citation>
    <scope>NUCLEOTIDE SEQUENCE [LARGE SCALE GENOMIC DNA]</scope>
    <source>
        <strain evidence="11 12">MD1149</strain>
    </source>
</reference>
<keyword evidence="6 10" id="KW-0547">Nucleotide-binding</keyword>
<feature type="region of interest" description="NMPbind" evidence="10">
    <location>
        <begin position="45"/>
        <end position="68"/>
    </location>
</feature>
<comment type="catalytic activity">
    <reaction evidence="1 10">
        <text>AMP + ATP = 2 ADP</text>
        <dbReference type="Rhea" id="RHEA:12973"/>
        <dbReference type="ChEBI" id="CHEBI:30616"/>
        <dbReference type="ChEBI" id="CHEBI:456215"/>
        <dbReference type="ChEBI" id="CHEBI:456216"/>
        <dbReference type="EC" id="2.7.4.3"/>
    </reaction>
</comment>
<dbReference type="PANTHER" id="PTHR12595">
    <property type="entry name" value="POS9-ACTIVATING FACTOR FAP7-RELATED"/>
    <property type="match status" value="1"/>
</dbReference>
<evidence type="ECO:0000256" key="3">
    <source>
        <dbReference type="ARBA" id="ARBA00022517"/>
    </source>
</evidence>
<dbReference type="Gene3D" id="3.40.50.300">
    <property type="entry name" value="P-loop containing nucleotide triphosphate hydrolases"/>
    <property type="match status" value="1"/>
</dbReference>
<comment type="caution">
    <text evidence="11">The sequence shown here is derived from an EMBL/GenBank/DDBJ whole genome shotgun (WGS) entry which is preliminary data.</text>
</comment>
<feature type="binding site" evidence="10">
    <location>
        <position position="18"/>
    </location>
    <ligand>
        <name>ATP</name>
        <dbReference type="ChEBI" id="CHEBI:30616"/>
    </ligand>
</feature>
<dbReference type="InterPro" id="IPR020618">
    <property type="entry name" value="Adenyl_kinase_AK6"/>
</dbReference>
<dbReference type="Proteomes" id="UP000237144">
    <property type="component" value="Unassembled WGS sequence"/>
</dbReference>
<dbReference type="GO" id="GO:0042274">
    <property type="term" value="P:ribosomal small subunit biogenesis"/>
    <property type="evidence" value="ECO:0007669"/>
    <property type="project" value="UniProtKB-UniRule"/>
</dbReference>
<sequence>MPSRQWPNILITGTPGTGKTTHAAQLVEALQSSPSTSSATWEHVNVGDFVKEKGCHSGFNEEWQSWDVDEDKLLDELELVQQAGAKVIDWHTCDLFPERWIDLVLVLRCDHSQLWARLEKRGYQLNKIQENNEAEIMEVVLNDARESYAAEIVVEMQSEKPEDMEQNIERIVSWVQAWRADYGGDDDGDDEP</sequence>
<keyword evidence="9 10" id="KW-0539">Nucleus</keyword>
<comment type="subunit">
    <text evidence="10">Interacts with small ribosomal subunit protein uS11. Not a structural component of 43S pre-ribosomes, but transiently interacts with them by binding to uS11.</text>
</comment>
<keyword evidence="4 10" id="KW-0698">rRNA processing</keyword>
<evidence type="ECO:0000256" key="5">
    <source>
        <dbReference type="ARBA" id="ARBA00022679"/>
    </source>
</evidence>
<dbReference type="OrthoDB" id="10251185at2759"/>
<dbReference type="GO" id="GO:0005524">
    <property type="term" value="F:ATP binding"/>
    <property type="evidence" value="ECO:0007669"/>
    <property type="project" value="UniProtKB-KW"/>
</dbReference>
<feature type="binding site" evidence="10">
    <location>
        <position position="21"/>
    </location>
    <ligand>
        <name>ATP</name>
        <dbReference type="ChEBI" id="CHEBI:30616"/>
    </ligand>
</feature>
<gene>
    <name evidence="11" type="ORF">BMF94_5640</name>
</gene>
<feature type="binding site" evidence="10">
    <location>
        <position position="160"/>
    </location>
    <ligand>
        <name>ATP</name>
        <dbReference type="ChEBI" id="CHEBI:30616"/>
    </ligand>
</feature>
<keyword evidence="2 10" id="KW-0963">Cytoplasm</keyword>
<evidence type="ECO:0000256" key="9">
    <source>
        <dbReference type="ARBA" id="ARBA00023242"/>
    </source>
</evidence>
<comment type="function">
    <text evidence="10">Broad-specificity nucleoside monophosphate (NMP) kinase that catalyzes the reversible transfer of the terminal phosphate group between nucleoside triphosphates and monophosphates. Has also ATPase activity. Involved in the late cytoplasmic maturation steps of the 40S ribosomal particles, specifically 18S rRNA maturation. While NMP activity is not required for ribosome maturation, ATPase activity is. Associates transiently with small ribosomal subunit protein uS11. ATP hydrolysis breaks the interaction with uS11. May temporarily remove uS11 from the ribosome to enable a conformational change of the ribosomal RNA that is needed for the final maturation step of the small ribosomal subunit. Its NMP activity may have a role in nuclear energy homeostasis.</text>
</comment>
<feature type="binding site" evidence="10">
    <location>
        <position position="121"/>
    </location>
    <ligand>
        <name>ATP</name>
        <dbReference type="ChEBI" id="CHEBI:30616"/>
    </ligand>
</feature>
<evidence type="ECO:0000256" key="10">
    <source>
        <dbReference type="HAMAP-Rule" id="MF_03173"/>
    </source>
</evidence>
<dbReference type="AlphaFoldDB" id="A0A2S5B3G4"/>
<feature type="binding site" evidence="10">
    <location>
        <position position="19"/>
    </location>
    <ligand>
        <name>ATP</name>
        <dbReference type="ChEBI" id="CHEBI:30616"/>
    </ligand>
</feature>
<comment type="subcellular location">
    <subcellularLocation>
        <location evidence="10">Cytoplasm</location>
    </subcellularLocation>
    <subcellularLocation>
        <location evidence="10">Nucleus</location>
    </subcellularLocation>
</comment>
<keyword evidence="12" id="KW-1185">Reference proteome</keyword>
<dbReference type="Pfam" id="PF13238">
    <property type="entry name" value="AAA_18"/>
    <property type="match status" value="1"/>
</dbReference>